<dbReference type="Gene3D" id="3.40.50.720">
    <property type="entry name" value="NAD(P)-binding Rossmann-like Domain"/>
    <property type="match status" value="1"/>
</dbReference>
<keyword evidence="5" id="KW-0472">Membrane</keyword>
<dbReference type="PRINTS" id="PR00080">
    <property type="entry name" value="SDRFAMILY"/>
</dbReference>
<evidence type="ECO:0000256" key="1">
    <source>
        <dbReference type="ARBA" id="ARBA00006484"/>
    </source>
</evidence>
<protein>
    <submittedName>
        <fullName evidence="6">Very-long-chain 3-oxooacyl-coA reductase</fullName>
    </submittedName>
</protein>
<dbReference type="Proteomes" id="UP000055024">
    <property type="component" value="Unassembled WGS sequence"/>
</dbReference>
<name>A0A0V1I031_9BILA</name>
<dbReference type="EMBL" id="JYDP01000014">
    <property type="protein sequence ID" value="KRZ15904.1"/>
    <property type="molecule type" value="Genomic_DNA"/>
</dbReference>
<dbReference type="PRINTS" id="PR00081">
    <property type="entry name" value="GDHRDH"/>
</dbReference>
<keyword evidence="3" id="KW-0560">Oxidoreductase</keyword>
<dbReference type="PANTHER" id="PTHR43899:SF13">
    <property type="entry name" value="RH59310P"/>
    <property type="match status" value="1"/>
</dbReference>
<feature type="transmembrane region" description="Helical" evidence="5">
    <location>
        <begin position="59"/>
        <end position="84"/>
    </location>
</feature>
<dbReference type="Pfam" id="PF00106">
    <property type="entry name" value="adh_short"/>
    <property type="match status" value="1"/>
</dbReference>
<evidence type="ECO:0000313" key="6">
    <source>
        <dbReference type="EMBL" id="KRZ15904.1"/>
    </source>
</evidence>
<reference evidence="6 7" key="1">
    <citation type="submission" date="2015-01" db="EMBL/GenBank/DDBJ databases">
        <title>Evolution of Trichinella species and genotypes.</title>
        <authorList>
            <person name="Korhonen P.K."/>
            <person name="Edoardo P."/>
            <person name="Giuseppe L.R."/>
            <person name="Gasser R.B."/>
        </authorList>
    </citation>
    <scope>NUCLEOTIDE SEQUENCE [LARGE SCALE GENOMIC DNA]</scope>
    <source>
        <strain evidence="6">ISS1029</strain>
    </source>
</reference>
<comment type="caution">
    <text evidence="6">The sequence shown here is derived from an EMBL/GenBank/DDBJ whole genome shotgun (WGS) entry which is preliminary data.</text>
</comment>
<evidence type="ECO:0000256" key="5">
    <source>
        <dbReference type="SAM" id="Phobius"/>
    </source>
</evidence>
<dbReference type="CDD" id="cd05356">
    <property type="entry name" value="17beta-HSD1_like_SDR_c"/>
    <property type="match status" value="1"/>
</dbReference>
<evidence type="ECO:0000313" key="7">
    <source>
        <dbReference type="Proteomes" id="UP000055024"/>
    </source>
</evidence>
<gene>
    <name evidence="6" type="primary">let-767</name>
    <name evidence="6" type="ORF">T11_9369</name>
</gene>
<keyword evidence="2" id="KW-0521">NADP</keyword>
<keyword evidence="7" id="KW-1185">Reference proteome</keyword>
<comment type="similarity">
    <text evidence="1 4">Belongs to the short-chain dehydrogenases/reductases (SDR) family.</text>
</comment>
<dbReference type="OrthoDB" id="5545019at2759"/>
<dbReference type="InterPro" id="IPR051019">
    <property type="entry name" value="VLCFA-Steroid_DH"/>
</dbReference>
<evidence type="ECO:0000256" key="4">
    <source>
        <dbReference type="RuleBase" id="RU000363"/>
    </source>
</evidence>
<dbReference type="AlphaFoldDB" id="A0A0V1I031"/>
<feature type="transmembrane region" description="Helical" evidence="5">
    <location>
        <begin position="336"/>
        <end position="357"/>
    </location>
</feature>
<keyword evidence="5" id="KW-1133">Transmembrane helix</keyword>
<dbReference type="GO" id="GO:0005783">
    <property type="term" value="C:endoplasmic reticulum"/>
    <property type="evidence" value="ECO:0007669"/>
    <property type="project" value="TreeGrafter"/>
</dbReference>
<dbReference type="GO" id="GO:0016491">
    <property type="term" value="F:oxidoreductase activity"/>
    <property type="evidence" value="ECO:0007669"/>
    <property type="project" value="UniProtKB-KW"/>
</dbReference>
<evidence type="ECO:0000256" key="3">
    <source>
        <dbReference type="ARBA" id="ARBA00023002"/>
    </source>
</evidence>
<dbReference type="STRING" id="268475.A0A0V1I031"/>
<accession>A0A0V1I031</accession>
<dbReference type="InterPro" id="IPR002347">
    <property type="entry name" value="SDR_fam"/>
</dbReference>
<dbReference type="FunFam" id="3.40.50.720:FF:000137">
    <property type="entry name" value="Hydroxysteroid (17-beta) dehydrogenase 3"/>
    <property type="match status" value="1"/>
</dbReference>
<dbReference type="PANTHER" id="PTHR43899">
    <property type="entry name" value="RH59310P"/>
    <property type="match status" value="1"/>
</dbReference>
<organism evidence="6 7">
    <name type="scientific">Trichinella zimbabwensis</name>
    <dbReference type="NCBI Taxonomy" id="268475"/>
    <lineage>
        <taxon>Eukaryota</taxon>
        <taxon>Metazoa</taxon>
        <taxon>Ecdysozoa</taxon>
        <taxon>Nematoda</taxon>
        <taxon>Enoplea</taxon>
        <taxon>Dorylaimia</taxon>
        <taxon>Trichinellida</taxon>
        <taxon>Trichinellidae</taxon>
        <taxon>Trichinella</taxon>
    </lineage>
</organism>
<dbReference type="InterPro" id="IPR036291">
    <property type="entry name" value="NAD(P)-bd_dom_sf"/>
</dbReference>
<keyword evidence="5" id="KW-0812">Transmembrane</keyword>
<dbReference type="SUPFAM" id="SSF51735">
    <property type="entry name" value="NAD(P)-binding Rossmann-fold domains"/>
    <property type="match status" value="1"/>
</dbReference>
<proteinExistence type="inferred from homology"/>
<sequence length="376" mass="41647">MEETLNTFEDRKQAIKANNNVNVSNNKQQCSLSQGANGRGVVDKTTAANDKLLPHWPSVCLILTMGFVLVLGYLFLAVVVIYLINTIWSIVYPHILAKPLGHIIDLKKLGDWAVVTGATDGIGKCYAIELAKRGLNVFILGRNEERLKNAVEEIEKSAPNVEVFSFEVDFGQATPDKYAEIESILKKLDVAILVNNVGVSYAYPEYLHQIENGRTAIWNLLQVNCIPCTLITQAVLPNMLEKKKGAIVNIGSASGLFPTAFMSVYSASKAYVKFLTRNLIEEYRDTGLIFQCVSPFYVCSKMSKMNRPSFFVPNSSTFARSALNTVGLEEFTCGCLSHAILVSLINLIYPSILASSVTKRMKKARAKFLRNKGKKD</sequence>
<evidence type="ECO:0000256" key="2">
    <source>
        <dbReference type="ARBA" id="ARBA00022857"/>
    </source>
</evidence>